<keyword evidence="1 4" id="KW-0813">Transport</keyword>
<dbReference type="Pfam" id="PF03968">
    <property type="entry name" value="LptD_N"/>
    <property type="match status" value="1"/>
</dbReference>
<dbReference type="Proteomes" id="UP000631300">
    <property type="component" value="Unassembled WGS sequence"/>
</dbReference>
<evidence type="ECO:0000259" key="6">
    <source>
        <dbReference type="Pfam" id="PF03968"/>
    </source>
</evidence>
<comment type="similarity">
    <text evidence="4">Belongs to the LptA family.</text>
</comment>
<dbReference type="NCBIfam" id="TIGR03002">
    <property type="entry name" value="outer_YhbN_LptA"/>
    <property type="match status" value="1"/>
</dbReference>
<comment type="subcellular location">
    <subcellularLocation>
        <location evidence="4">Periplasm</location>
    </subcellularLocation>
</comment>
<dbReference type="EMBL" id="BMXP01000002">
    <property type="protein sequence ID" value="GGW80953.1"/>
    <property type="molecule type" value="Genomic_DNA"/>
</dbReference>
<feature type="signal peptide" evidence="4">
    <location>
        <begin position="1"/>
        <end position="22"/>
    </location>
</feature>
<sequence length="187" mass="20691" precursor="true">MYKRFTLLAISLWISTVPLAVATDSDFSKPIKVDSKSQFVDGKNKTSLFKEDVRITQGTLVIDAEEVEVIASQGEGREIFVARGNPASYSQKMEDGATVNARANEIRYEVDKRTISLNGSAELRQNTSMVRGDKITYDMATEQLLATGEDGEGRVTTVFQPEAVKKLTQDSEKDSDDNNVDKGEDKQ</sequence>
<dbReference type="GO" id="GO:0015920">
    <property type="term" value="P:lipopolysaccharide transport"/>
    <property type="evidence" value="ECO:0007669"/>
    <property type="project" value="UniProtKB-UniRule"/>
</dbReference>
<reference evidence="7" key="2">
    <citation type="submission" date="2020-09" db="EMBL/GenBank/DDBJ databases">
        <authorList>
            <person name="Sun Q."/>
            <person name="Kim S."/>
        </authorList>
    </citation>
    <scope>NUCLEOTIDE SEQUENCE</scope>
    <source>
        <strain evidence="7">KCTC 22164</strain>
    </source>
</reference>
<dbReference type="RefSeq" id="WP_189404462.1">
    <property type="nucleotide sequence ID" value="NZ_BMXP01000002.1"/>
</dbReference>
<keyword evidence="2 4" id="KW-0732">Signal</keyword>
<keyword evidence="8" id="KW-1185">Reference proteome</keyword>
<evidence type="ECO:0000313" key="8">
    <source>
        <dbReference type="Proteomes" id="UP000631300"/>
    </source>
</evidence>
<dbReference type="GO" id="GO:0017089">
    <property type="term" value="F:glycolipid transfer activity"/>
    <property type="evidence" value="ECO:0007669"/>
    <property type="project" value="TreeGrafter"/>
</dbReference>
<dbReference type="GO" id="GO:0009279">
    <property type="term" value="C:cell outer membrane"/>
    <property type="evidence" value="ECO:0007669"/>
    <property type="project" value="TreeGrafter"/>
</dbReference>
<evidence type="ECO:0000256" key="4">
    <source>
        <dbReference type="HAMAP-Rule" id="MF_01914"/>
    </source>
</evidence>
<evidence type="ECO:0000256" key="3">
    <source>
        <dbReference type="ARBA" id="ARBA00022764"/>
    </source>
</evidence>
<organism evidence="7 8">
    <name type="scientific">Alteromonas halophila</name>
    <dbReference type="NCBI Taxonomy" id="516698"/>
    <lineage>
        <taxon>Bacteria</taxon>
        <taxon>Pseudomonadati</taxon>
        <taxon>Pseudomonadota</taxon>
        <taxon>Gammaproteobacteria</taxon>
        <taxon>Alteromonadales</taxon>
        <taxon>Alteromonadaceae</taxon>
        <taxon>Alteromonas/Salinimonas group</taxon>
        <taxon>Alteromonas</taxon>
    </lineage>
</organism>
<dbReference type="InterPro" id="IPR052037">
    <property type="entry name" value="LPS_export_LptA"/>
</dbReference>
<name>A0A918JHV5_9ALTE</name>
<feature type="chain" id="PRO_5038185589" description="Lipopolysaccharide export system protein LptA" evidence="4">
    <location>
        <begin position="23"/>
        <end position="187"/>
    </location>
</feature>
<accession>A0A918JHV5</accession>
<evidence type="ECO:0000313" key="7">
    <source>
        <dbReference type="EMBL" id="GGW80953.1"/>
    </source>
</evidence>
<dbReference type="Gene3D" id="2.60.450.10">
    <property type="entry name" value="Lipopolysaccharide (LPS) transport protein A like domain"/>
    <property type="match status" value="1"/>
</dbReference>
<protein>
    <recommendedName>
        <fullName evidence="4">Lipopolysaccharide export system protein LptA</fullName>
    </recommendedName>
</protein>
<dbReference type="InterPro" id="IPR005653">
    <property type="entry name" value="OstA-like_N"/>
</dbReference>
<dbReference type="HAMAP" id="MF_01914">
    <property type="entry name" value="LPS_assembly_LptA"/>
    <property type="match status" value="1"/>
</dbReference>
<feature type="compositionally biased region" description="Basic and acidic residues" evidence="5">
    <location>
        <begin position="163"/>
        <end position="172"/>
    </location>
</feature>
<comment type="subunit">
    <text evidence="4">Component of the lipopolysaccharide transport and assembly complex.</text>
</comment>
<dbReference type="GO" id="GO:0043165">
    <property type="term" value="P:Gram-negative-bacterium-type cell outer membrane assembly"/>
    <property type="evidence" value="ECO:0007669"/>
    <property type="project" value="UniProtKB-UniRule"/>
</dbReference>
<evidence type="ECO:0000256" key="5">
    <source>
        <dbReference type="SAM" id="MobiDB-lite"/>
    </source>
</evidence>
<dbReference type="GO" id="GO:0030288">
    <property type="term" value="C:outer membrane-bounded periplasmic space"/>
    <property type="evidence" value="ECO:0007669"/>
    <property type="project" value="TreeGrafter"/>
</dbReference>
<proteinExistence type="inferred from homology"/>
<dbReference type="PANTHER" id="PTHR36504:SF1">
    <property type="entry name" value="LIPOPOLYSACCHARIDE EXPORT SYSTEM PROTEIN LPTA"/>
    <property type="match status" value="1"/>
</dbReference>
<gene>
    <name evidence="4 7" type="primary">lptA</name>
    <name evidence="7" type="ORF">GCM10007391_12500</name>
</gene>
<evidence type="ECO:0000256" key="1">
    <source>
        <dbReference type="ARBA" id="ARBA00022448"/>
    </source>
</evidence>
<comment type="caution">
    <text evidence="7">The sequence shown here is derived from an EMBL/GenBank/DDBJ whole genome shotgun (WGS) entry which is preliminary data.</text>
</comment>
<comment type="function">
    <text evidence="4">Involved in the assembly of lipopolysaccharide (LPS). Required for the translocation of LPS from the inner membrane to the outer membrane. May form a bridge between the inner membrane and the outer membrane, via interactions with LptC and LptD, thereby facilitating LPS transfer across the periplasm.</text>
</comment>
<keyword evidence="3 4" id="KW-0574">Periplasm</keyword>
<dbReference type="PANTHER" id="PTHR36504">
    <property type="entry name" value="LIPOPOLYSACCHARIDE EXPORT SYSTEM PROTEIN LPTA"/>
    <property type="match status" value="1"/>
</dbReference>
<feature type="domain" description="Organic solvent tolerance-like N-terminal" evidence="6">
    <location>
        <begin position="32"/>
        <end position="142"/>
    </location>
</feature>
<dbReference type="InterPro" id="IPR014340">
    <property type="entry name" value="LptA"/>
</dbReference>
<reference evidence="7" key="1">
    <citation type="journal article" date="2014" name="Int. J. Syst. Evol. Microbiol.">
        <title>Complete genome sequence of Corynebacterium casei LMG S-19264T (=DSM 44701T), isolated from a smear-ripened cheese.</title>
        <authorList>
            <consortium name="US DOE Joint Genome Institute (JGI-PGF)"/>
            <person name="Walter F."/>
            <person name="Albersmeier A."/>
            <person name="Kalinowski J."/>
            <person name="Ruckert C."/>
        </authorList>
    </citation>
    <scope>NUCLEOTIDE SEQUENCE</scope>
    <source>
        <strain evidence="7">KCTC 22164</strain>
    </source>
</reference>
<dbReference type="AlphaFoldDB" id="A0A918JHV5"/>
<evidence type="ECO:0000256" key="2">
    <source>
        <dbReference type="ARBA" id="ARBA00022729"/>
    </source>
</evidence>
<feature type="region of interest" description="Disordered" evidence="5">
    <location>
        <begin position="152"/>
        <end position="187"/>
    </location>
</feature>
<dbReference type="GO" id="GO:0001530">
    <property type="term" value="F:lipopolysaccharide binding"/>
    <property type="evidence" value="ECO:0007669"/>
    <property type="project" value="InterPro"/>
</dbReference>